<dbReference type="SUPFAM" id="SSF52540">
    <property type="entry name" value="P-loop containing nucleoside triphosphate hydrolases"/>
    <property type="match status" value="1"/>
</dbReference>
<dbReference type="Pfam" id="PF01660">
    <property type="entry name" value="Vmethyltransf"/>
    <property type="match status" value="1"/>
</dbReference>
<evidence type="ECO:0000259" key="6">
    <source>
        <dbReference type="PROSITE" id="PS51657"/>
    </source>
</evidence>
<organism evidence="8">
    <name type="scientific">Youcai mosaic virus</name>
    <name type="common">YoMV</name>
    <dbReference type="NCBI Taxonomy" id="228578"/>
    <lineage>
        <taxon>Viruses</taxon>
        <taxon>Riboviria</taxon>
        <taxon>Orthornavirae</taxon>
        <taxon>Kitrinoviricota</taxon>
        <taxon>Alsuviricetes</taxon>
        <taxon>Martellivirales</taxon>
        <taxon>Virgaviridae</taxon>
        <taxon>Tobamovirus</taxon>
        <taxon>Tobamovirus youcai</taxon>
    </lineage>
</organism>
<dbReference type="Pfam" id="PF01443">
    <property type="entry name" value="Viral_helicase1"/>
    <property type="match status" value="1"/>
</dbReference>
<keyword evidence="1" id="KW-0808">Transferase</keyword>
<dbReference type="PROSITE" id="PS51743">
    <property type="entry name" value="ALPHAVIRUS_MT"/>
    <property type="match status" value="1"/>
</dbReference>
<dbReference type="InterPro" id="IPR049329">
    <property type="entry name" value="ToMV_Hel_N"/>
</dbReference>
<keyword evidence="3" id="KW-0378">Hydrolase</keyword>
<evidence type="ECO:0000256" key="3">
    <source>
        <dbReference type="ARBA" id="ARBA00022801"/>
    </source>
</evidence>
<dbReference type="GO" id="GO:0016787">
    <property type="term" value="F:hydrolase activity"/>
    <property type="evidence" value="ECO:0007669"/>
    <property type="project" value="UniProtKB-KW"/>
</dbReference>
<protein>
    <submittedName>
        <fullName evidence="8">Replicase</fullName>
    </submittedName>
</protein>
<dbReference type="Pfam" id="PF20896">
    <property type="entry name" value="ToMV_Hel_N"/>
    <property type="match status" value="1"/>
</dbReference>
<dbReference type="InterPro" id="IPR027417">
    <property type="entry name" value="P-loop_NTPase"/>
</dbReference>
<organismHost>
    <name type="scientific">Brassica napus</name>
    <name type="common">Rape</name>
    <dbReference type="NCBI Taxonomy" id="3708"/>
</organismHost>
<evidence type="ECO:0000256" key="4">
    <source>
        <dbReference type="ARBA" id="ARBA00022806"/>
    </source>
</evidence>
<keyword evidence="4" id="KW-0347">Helicase</keyword>
<dbReference type="EMBL" id="DQ223770">
    <property type="protein sequence ID" value="ABB55804.1"/>
    <property type="molecule type" value="Genomic_RNA"/>
</dbReference>
<proteinExistence type="predicted"/>
<keyword evidence="5" id="KW-0067">ATP-binding</keyword>
<feature type="domain" description="Alphavirus-like MT" evidence="7">
    <location>
        <begin position="72"/>
        <end position="280"/>
    </location>
</feature>
<dbReference type="PROSITE" id="PS51657">
    <property type="entry name" value="PSRV_HELICASE"/>
    <property type="match status" value="1"/>
</dbReference>
<feature type="domain" description="(+)RNA virus helicase C-terminal" evidence="6">
    <location>
        <begin position="791"/>
        <end position="1103"/>
    </location>
</feature>
<dbReference type="GO" id="GO:0003723">
    <property type="term" value="F:RNA binding"/>
    <property type="evidence" value="ECO:0007669"/>
    <property type="project" value="InterPro"/>
</dbReference>
<dbReference type="GO" id="GO:0005524">
    <property type="term" value="F:ATP binding"/>
    <property type="evidence" value="ECO:0007669"/>
    <property type="project" value="UniProtKB-KW"/>
</dbReference>
<dbReference type="Gene3D" id="3.30.450.420">
    <property type="match status" value="1"/>
</dbReference>
<reference evidence="8" key="1">
    <citation type="journal article" date="2006" name="Arch. Virol.">
        <title>Nucleotide sequence of a new isolate of ribgrass mosaic tobamovirus infecting Impatiens New Guinea.</title>
        <authorList>
            <person name="Wetzel T."/>
            <person name="Njapo Ngangom H.O."/>
            <person name="Chotewutmontri S."/>
            <person name="Krczal G."/>
        </authorList>
    </citation>
    <scope>NUCLEOTIDE SEQUENCE</scope>
    <source>
        <strain evidence="8">Impatiens</strain>
    </source>
</reference>
<dbReference type="InterPro" id="IPR002588">
    <property type="entry name" value="Alphavirus-like_MT_dom"/>
</dbReference>
<sequence>MAQFQQTVNMQTLQAAAGRNSLVNDLASRRVYDNAVEELNARSRRPKVLFSKSVSTEQTLLASNAYPEFEISFTHTQHAVHSLAGGLRTLELEYLMMQVPFGSLTYDIGGNFAAHLFKGRDYVHCCMPNLDVRDIARHEGHKEAIFSYLSRLDRQKRPVPEYQRAAFYNYAENPHFVHCDRPFQQCELSTVNGADTYAIALHSIYDIPADEFGAALLRKNVKICYAAFHFHENMLLDCDSVTLEDIGATFQRAGDKLNFFFHNESTLNYTHSFCNIIKYVCKTFFPASQRYVYHKEFLVTRVNTWYCKFTRVDTFTLFRGVYRTSVDSEEFYKAMDDAWEYKKTLAMLNSERTIFKDSAAMNFWFPKVRDMVIIPFFDASITTGRMSRREVLVNKDFVYTVLNHIKTYQAKALTYANVLSFVESIRSRVIINGVTARSEWDTDKAILGPLAMTFFLVTKLSHVQDEIVLKKFQKFDATAKELIWSSLCDALKGVFPSVKETLARGGFVKLAEESLEIKIPELYCTFTDRLVLEYKRTEEFQSCDLSKPLEESEKYYNALSELSVLENLDSFDLDAFKELCQKKNVDPDVAAKVVVAIMNSELTLPFKKPTEEEVAEALSGEVVQEEGLSLSNNASFPCVSNLKEGLVPACGLCPKGANFDRVDMDISEFHLKSVDAVKKGAMMSAVYTGKIKVQQMKNYVDYLSASLSATVSNLCKVLRDVHGVDPESQEKSGVWDVRRGRWLLKPNAKCHAWGVAEDANHKLVIVLLNWDEGKPVCDQTWFRLAVSSDSLVYSDMGKLKTLTSCCRDGEPPEPTAKVVLVDGVPGCGKTKEILEKVNFSEDLVLVPGKEASKMIIRRANQAGVTRADKDNVRTVDSFLMHPPKRVFKRLFIDEGLMLHTGCVNFLTLLSQCDVAYVYGDTQQIPFICRVANFPYPSHFAKLVVDEKEDRRVTLRCPADVTHFLNTRYDGLVTCTSSVERSVSAEVVRGKGALNPITLPLEGKILTFTQADKFELLDKGYKDVNTVHEVQGETYEKTAIVRLTATPLEIISRTSPHVLVALTRHTTRCKYYTVVLDPMVNVISELGKLSNFLLDMYKVESGTQ</sequence>
<accession>Q1L1D6</accession>
<dbReference type="GO" id="GO:0006396">
    <property type="term" value="P:RNA processing"/>
    <property type="evidence" value="ECO:0007669"/>
    <property type="project" value="InterPro"/>
</dbReference>
<evidence type="ECO:0000256" key="2">
    <source>
        <dbReference type="ARBA" id="ARBA00022741"/>
    </source>
</evidence>
<dbReference type="GO" id="GO:0008174">
    <property type="term" value="F:mRNA methyltransferase activity"/>
    <property type="evidence" value="ECO:0007669"/>
    <property type="project" value="UniProtKB-UniRule"/>
</dbReference>
<dbReference type="InterPro" id="IPR027351">
    <property type="entry name" value="(+)RNA_virus_helicase_core_dom"/>
</dbReference>
<evidence type="ECO:0000259" key="7">
    <source>
        <dbReference type="PROSITE" id="PS51743"/>
    </source>
</evidence>
<dbReference type="GO" id="GO:0004386">
    <property type="term" value="F:helicase activity"/>
    <property type="evidence" value="ECO:0007669"/>
    <property type="project" value="UniProtKB-KW"/>
</dbReference>
<keyword evidence="2" id="KW-0547">Nucleotide-binding</keyword>
<evidence type="ECO:0000256" key="1">
    <source>
        <dbReference type="ARBA" id="ARBA00022679"/>
    </source>
</evidence>
<evidence type="ECO:0000313" key="8">
    <source>
        <dbReference type="EMBL" id="ABB55804.1"/>
    </source>
</evidence>
<dbReference type="GO" id="GO:0016556">
    <property type="term" value="P:mRNA modification"/>
    <property type="evidence" value="ECO:0007669"/>
    <property type="project" value="InterPro"/>
</dbReference>
<dbReference type="Gene3D" id="3.40.50.300">
    <property type="entry name" value="P-loop containing nucleotide triphosphate hydrolases"/>
    <property type="match status" value="2"/>
</dbReference>
<name>Q1L1D6_YOMV</name>
<evidence type="ECO:0000256" key="5">
    <source>
        <dbReference type="ARBA" id="ARBA00022840"/>
    </source>
</evidence>